<gene>
    <name evidence="1" type="ORF">HNQ75_003864</name>
</gene>
<keyword evidence="2" id="KW-1185">Reference proteome</keyword>
<evidence type="ECO:0000313" key="2">
    <source>
        <dbReference type="Proteomes" id="UP000535501"/>
    </source>
</evidence>
<dbReference type="EMBL" id="JACHEJ010000014">
    <property type="protein sequence ID" value="MBB6181876.1"/>
    <property type="molecule type" value="Genomic_DNA"/>
</dbReference>
<accession>A0A7W9Z2D4</accession>
<organism evidence="1 2">
    <name type="scientific">Pseudorhizobium flavum</name>
    <dbReference type="NCBI Taxonomy" id="1335061"/>
    <lineage>
        <taxon>Bacteria</taxon>
        <taxon>Pseudomonadati</taxon>
        <taxon>Pseudomonadota</taxon>
        <taxon>Alphaproteobacteria</taxon>
        <taxon>Hyphomicrobiales</taxon>
        <taxon>Rhizobiaceae</taxon>
        <taxon>Rhizobium/Agrobacterium group</taxon>
        <taxon>Pseudorhizobium</taxon>
    </lineage>
</organism>
<reference evidence="1 2" key="1">
    <citation type="submission" date="2020-08" db="EMBL/GenBank/DDBJ databases">
        <title>Genomic Encyclopedia of Type Strains, Phase IV (KMG-IV): sequencing the most valuable type-strain genomes for metagenomic binning, comparative biology and taxonomic classification.</title>
        <authorList>
            <person name="Goeker M."/>
        </authorList>
    </citation>
    <scope>NUCLEOTIDE SEQUENCE [LARGE SCALE GENOMIC DNA]</scope>
    <source>
        <strain evidence="1 2">DSM 102134</strain>
    </source>
</reference>
<evidence type="ECO:0000313" key="1">
    <source>
        <dbReference type="EMBL" id="MBB6181876.1"/>
    </source>
</evidence>
<comment type="caution">
    <text evidence="1">The sequence shown here is derived from an EMBL/GenBank/DDBJ whole genome shotgun (WGS) entry which is preliminary data.</text>
</comment>
<name>A0A7W9Z2D4_9HYPH</name>
<dbReference type="Proteomes" id="UP000535501">
    <property type="component" value="Unassembled WGS sequence"/>
</dbReference>
<protein>
    <submittedName>
        <fullName evidence="1">Uncharacterized protein</fullName>
    </submittedName>
</protein>
<proteinExistence type="predicted"/>
<sequence length="26" mass="2792">MTSSSFGHLVGLHGRLLEGHGNGEIW</sequence>
<dbReference type="AlphaFoldDB" id="A0A7W9Z2D4"/>